<keyword evidence="4 7" id="KW-0238">DNA-binding</keyword>
<sequence length="672" mass="74990">MDYVFRMMDQPFLEESEQDESNLLWNESAPQWAVNPTEDGAAKKRKAWTNEFESTKILKLDTGTSQNATVNSTEDSPRETGNKINSWQQVEDLAENLVADLDGSFSGLSVDLVSGQYNISDAFLSLPSLTVFKQEIPSPNTNTSDNFVSQQSPTDNCPEKPDSNNLQGDKEHSYENTNSFNDRKQNYPAFVSKDGETCGESDSENMVSSVIPTSTASPLPDDCRFQYVLAAATSIATKQGEETLTYLNQGQSYEIKLKKLGDLTGFRGKILKSVVRVMFHDRRLQYTEREQMANWRATHPSDRLLEVDLPLSYGICDLEQDDKMINTIEFLWDPTNEVGVYIKVNCISTEFTPKKHGGEKGVPFRIQVETYLQGKVPHCLHAASCQIKVFKLKGADRKHKQDREKILKRPVGEQEKYQPSFECTILSEVPLNSDSPSPLISLSTPLTNGNNSAIIRTTDFVGPRSVSQVPISAFPLCKTSKNESSFNPSMTVKSFDDSDNSNPQFDDTLSADASAVQTQQWLQNHRFDSYLQTFSNFSGSDVLRLSRDDLIQICGLADGIRLYNSLHTKAIAPKLTIYVAMKQTPGVYQAMYLHNLSGHDMVSKLAGLLGVAANQINDIYLQGPNNIHVVISDEVIKNMKDESAFTVEVFPDQGGDKFRLLLKPSPTLPLVN</sequence>
<dbReference type="Gene3D" id="1.10.150.50">
    <property type="entry name" value="Transcription Factor, Ets-1"/>
    <property type="match status" value="1"/>
</dbReference>
<gene>
    <name evidence="10" type="ORF">BEMITA_LOCUS8599</name>
</gene>
<feature type="domain" description="Grh/CP2 DB" evidence="9">
    <location>
        <begin position="221"/>
        <end position="452"/>
    </location>
</feature>
<evidence type="ECO:0000256" key="8">
    <source>
        <dbReference type="SAM" id="MobiDB-lite"/>
    </source>
</evidence>
<dbReference type="InterPro" id="IPR007604">
    <property type="entry name" value="CP2"/>
</dbReference>
<keyword evidence="5" id="KW-0804">Transcription</keyword>
<dbReference type="InterPro" id="IPR041418">
    <property type="entry name" value="SAM_3"/>
</dbReference>
<evidence type="ECO:0000256" key="7">
    <source>
        <dbReference type="PROSITE-ProRule" id="PRU01313"/>
    </source>
</evidence>
<evidence type="ECO:0000256" key="4">
    <source>
        <dbReference type="ARBA" id="ARBA00023125"/>
    </source>
</evidence>
<feature type="compositionally biased region" description="Polar residues" evidence="8">
    <location>
        <begin position="140"/>
        <end position="155"/>
    </location>
</feature>
<evidence type="ECO:0000256" key="1">
    <source>
        <dbReference type="ARBA" id="ARBA00004123"/>
    </source>
</evidence>
<dbReference type="Pfam" id="PF25416">
    <property type="entry name" value="GRHL1_C"/>
    <property type="match status" value="1"/>
</dbReference>
<evidence type="ECO:0000313" key="10">
    <source>
        <dbReference type="EMBL" id="CAH0389813.1"/>
    </source>
</evidence>
<feature type="compositionally biased region" description="Basic and acidic residues" evidence="8">
    <location>
        <begin position="157"/>
        <end position="174"/>
    </location>
</feature>
<protein>
    <recommendedName>
        <fullName evidence="9">Grh/CP2 DB domain-containing protein</fullName>
    </recommendedName>
</protein>
<evidence type="ECO:0000259" key="9">
    <source>
        <dbReference type="PROSITE" id="PS51968"/>
    </source>
</evidence>
<dbReference type="GO" id="GO:0005634">
    <property type="term" value="C:nucleus"/>
    <property type="evidence" value="ECO:0007669"/>
    <property type="project" value="UniProtKB-SubCell"/>
</dbReference>
<dbReference type="SUPFAM" id="SSF47769">
    <property type="entry name" value="SAM/Pointed domain"/>
    <property type="match status" value="1"/>
</dbReference>
<keyword evidence="11" id="KW-1185">Reference proteome</keyword>
<evidence type="ECO:0000256" key="5">
    <source>
        <dbReference type="ARBA" id="ARBA00023163"/>
    </source>
</evidence>
<dbReference type="PANTHER" id="PTHR11037">
    <property type="entry name" value="TRANSCRIPTION FACTOR CP2"/>
    <property type="match status" value="1"/>
</dbReference>
<dbReference type="GO" id="GO:0000978">
    <property type="term" value="F:RNA polymerase II cis-regulatory region sequence-specific DNA binding"/>
    <property type="evidence" value="ECO:0007669"/>
    <property type="project" value="TreeGrafter"/>
</dbReference>
<comment type="similarity">
    <text evidence="2">Belongs to the grh/CP2 family. CP2 subfamily.</text>
</comment>
<dbReference type="PANTHER" id="PTHR11037:SF21">
    <property type="entry name" value="GEMINI, ISOFORM C"/>
    <property type="match status" value="1"/>
</dbReference>
<feature type="region of interest" description="Disordered" evidence="8">
    <location>
        <begin position="483"/>
        <end position="504"/>
    </location>
</feature>
<dbReference type="InterPro" id="IPR040167">
    <property type="entry name" value="TF_CP2-like"/>
</dbReference>
<feature type="compositionally biased region" description="Polar residues" evidence="8">
    <location>
        <begin position="483"/>
        <end position="492"/>
    </location>
</feature>
<dbReference type="PROSITE" id="PS51968">
    <property type="entry name" value="GRH_CP2_DB"/>
    <property type="match status" value="1"/>
</dbReference>
<dbReference type="Proteomes" id="UP001152759">
    <property type="component" value="Chromosome 5"/>
</dbReference>
<keyword evidence="6 7" id="KW-0539">Nucleus</keyword>
<keyword evidence="3" id="KW-0805">Transcription regulation</keyword>
<dbReference type="GO" id="GO:0001228">
    <property type="term" value="F:DNA-binding transcription activator activity, RNA polymerase II-specific"/>
    <property type="evidence" value="ECO:0007669"/>
    <property type="project" value="TreeGrafter"/>
</dbReference>
<name>A0A9P0AEE7_BEMTA</name>
<dbReference type="AlphaFoldDB" id="A0A9P0AEE7"/>
<dbReference type="KEGG" id="btab:109034881"/>
<dbReference type="CDD" id="cd09537">
    <property type="entry name" value="SAM_CP2-like"/>
    <property type="match status" value="1"/>
</dbReference>
<dbReference type="Pfam" id="PF04516">
    <property type="entry name" value="CP2"/>
    <property type="match status" value="1"/>
</dbReference>
<evidence type="ECO:0000256" key="6">
    <source>
        <dbReference type="ARBA" id="ARBA00023242"/>
    </source>
</evidence>
<dbReference type="Pfam" id="PF18016">
    <property type="entry name" value="SAM_3"/>
    <property type="match status" value="1"/>
</dbReference>
<dbReference type="InterPro" id="IPR057520">
    <property type="entry name" value="GRHL1/CP2_C"/>
</dbReference>
<comment type="subcellular location">
    <subcellularLocation>
        <location evidence="1 7">Nucleus</location>
    </subcellularLocation>
</comment>
<dbReference type="EMBL" id="OU963866">
    <property type="protein sequence ID" value="CAH0389813.1"/>
    <property type="molecule type" value="Genomic_DNA"/>
</dbReference>
<evidence type="ECO:0000313" key="11">
    <source>
        <dbReference type="Proteomes" id="UP001152759"/>
    </source>
</evidence>
<proteinExistence type="inferred from homology"/>
<organism evidence="10 11">
    <name type="scientific">Bemisia tabaci</name>
    <name type="common">Sweetpotato whitefly</name>
    <name type="synonym">Aleurodes tabaci</name>
    <dbReference type="NCBI Taxonomy" id="7038"/>
    <lineage>
        <taxon>Eukaryota</taxon>
        <taxon>Metazoa</taxon>
        <taxon>Ecdysozoa</taxon>
        <taxon>Arthropoda</taxon>
        <taxon>Hexapoda</taxon>
        <taxon>Insecta</taxon>
        <taxon>Pterygota</taxon>
        <taxon>Neoptera</taxon>
        <taxon>Paraneoptera</taxon>
        <taxon>Hemiptera</taxon>
        <taxon>Sternorrhyncha</taxon>
        <taxon>Aleyrodoidea</taxon>
        <taxon>Aleyrodidae</taxon>
        <taxon>Aleyrodinae</taxon>
        <taxon>Bemisia</taxon>
    </lineage>
</organism>
<dbReference type="FunFam" id="1.10.150.50:FF:000086">
    <property type="entry name" value="Alpha-globin transcription factor CP2"/>
    <property type="match status" value="1"/>
</dbReference>
<evidence type="ECO:0000256" key="3">
    <source>
        <dbReference type="ARBA" id="ARBA00023015"/>
    </source>
</evidence>
<feature type="region of interest" description="Disordered" evidence="8">
    <location>
        <begin position="140"/>
        <end position="185"/>
    </location>
</feature>
<accession>A0A9P0AEE7</accession>
<dbReference type="InterPro" id="IPR013761">
    <property type="entry name" value="SAM/pointed_sf"/>
</dbReference>
<reference evidence="10" key="1">
    <citation type="submission" date="2021-12" db="EMBL/GenBank/DDBJ databases">
        <authorList>
            <person name="King R."/>
        </authorList>
    </citation>
    <scope>NUCLEOTIDE SEQUENCE</scope>
</reference>
<evidence type="ECO:0000256" key="2">
    <source>
        <dbReference type="ARBA" id="ARBA00010852"/>
    </source>
</evidence>